<dbReference type="InParanoid" id="A0A0P0WKU3"/>
<dbReference type="AlphaFoldDB" id="A0A0P0WKU3"/>
<gene>
    <name evidence="1" type="ordered locus">Os05g0327233</name>
    <name evidence="1" type="ORF">OSNPB_050327233</name>
</gene>
<reference evidence="1 2" key="2">
    <citation type="journal article" date="2013" name="Plant Cell Physiol.">
        <title>Rice Annotation Project Database (RAP-DB): an integrative and interactive database for rice genomics.</title>
        <authorList>
            <person name="Sakai H."/>
            <person name="Lee S.S."/>
            <person name="Tanaka T."/>
            <person name="Numa H."/>
            <person name="Kim J."/>
            <person name="Kawahara Y."/>
            <person name="Wakimoto H."/>
            <person name="Yang C.C."/>
            <person name="Iwamoto M."/>
            <person name="Abe T."/>
            <person name="Yamada Y."/>
            <person name="Muto A."/>
            <person name="Inokuchi H."/>
            <person name="Ikemura T."/>
            <person name="Matsumoto T."/>
            <person name="Sasaki T."/>
            <person name="Itoh T."/>
        </authorList>
    </citation>
    <scope>NUCLEOTIDE SEQUENCE [LARGE SCALE GENOMIC DNA]</scope>
    <source>
        <strain evidence="2">cv. Nipponbare</strain>
    </source>
</reference>
<protein>
    <submittedName>
        <fullName evidence="1">Os05g0327233 protein</fullName>
    </submittedName>
</protein>
<dbReference type="EMBL" id="AP014961">
    <property type="protein sequence ID" value="BAS93405.1"/>
    <property type="molecule type" value="Genomic_DNA"/>
</dbReference>
<organism evidence="1 2">
    <name type="scientific">Oryza sativa subsp. japonica</name>
    <name type="common">Rice</name>
    <dbReference type="NCBI Taxonomy" id="39947"/>
    <lineage>
        <taxon>Eukaryota</taxon>
        <taxon>Viridiplantae</taxon>
        <taxon>Streptophyta</taxon>
        <taxon>Embryophyta</taxon>
        <taxon>Tracheophyta</taxon>
        <taxon>Spermatophyta</taxon>
        <taxon>Magnoliopsida</taxon>
        <taxon>Liliopsida</taxon>
        <taxon>Poales</taxon>
        <taxon>Poaceae</taxon>
        <taxon>BOP clade</taxon>
        <taxon>Oryzoideae</taxon>
        <taxon>Oryzeae</taxon>
        <taxon>Oryzinae</taxon>
        <taxon>Oryza</taxon>
        <taxon>Oryza sativa</taxon>
    </lineage>
</organism>
<dbReference type="PaxDb" id="39947-A0A0P0WKU3"/>
<evidence type="ECO:0000313" key="1">
    <source>
        <dbReference type="EMBL" id="BAS93405.1"/>
    </source>
</evidence>
<evidence type="ECO:0000313" key="2">
    <source>
        <dbReference type="Proteomes" id="UP000059680"/>
    </source>
</evidence>
<dbReference type="Proteomes" id="UP000059680">
    <property type="component" value="Chromosome 5"/>
</dbReference>
<reference evidence="2" key="1">
    <citation type="journal article" date="2005" name="Nature">
        <title>The map-based sequence of the rice genome.</title>
        <authorList>
            <consortium name="International rice genome sequencing project (IRGSP)"/>
            <person name="Matsumoto T."/>
            <person name="Wu J."/>
            <person name="Kanamori H."/>
            <person name="Katayose Y."/>
            <person name="Fujisawa M."/>
            <person name="Namiki N."/>
            <person name="Mizuno H."/>
            <person name="Yamamoto K."/>
            <person name="Antonio B.A."/>
            <person name="Baba T."/>
            <person name="Sakata K."/>
            <person name="Nagamura Y."/>
            <person name="Aoki H."/>
            <person name="Arikawa K."/>
            <person name="Arita K."/>
            <person name="Bito T."/>
            <person name="Chiden Y."/>
            <person name="Fujitsuka N."/>
            <person name="Fukunaka R."/>
            <person name="Hamada M."/>
            <person name="Harada C."/>
            <person name="Hayashi A."/>
            <person name="Hijishita S."/>
            <person name="Honda M."/>
            <person name="Hosokawa S."/>
            <person name="Ichikawa Y."/>
            <person name="Idonuma A."/>
            <person name="Iijima M."/>
            <person name="Ikeda M."/>
            <person name="Ikeno M."/>
            <person name="Ito K."/>
            <person name="Ito S."/>
            <person name="Ito T."/>
            <person name="Ito Y."/>
            <person name="Ito Y."/>
            <person name="Iwabuchi A."/>
            <person name="Kamiya K."/>
            <person name="Karasawa W."/>
            <person name="Kurita K."/>
            <person name="Katagiri S."/>
            <person name="Kikuta A."/>
            <person name="Kobayashi H."/>
            <person name="Kobayashi N."/>
            <person name="Machita K."/>
            <person name="Maehara T."/>
            <person name="Masukawa M."/>
            <person name="Mizubayashi T."/>
            <person name="Mukai Y."/>
            <person name="Nagasaki H."/>
            <person name="Nagata Y."/>
            <person name="Naito S."/>
            <person name="Nakashima M."/>
            <person name="Nakama Y."/>
            <person name="Nakamichi Y."/>
            <person name="Nakamura M."/>
            <person name="Meguro A."/>
            <person name="Negishi M."/>
            <person name="Ohta I."/>
            <person name="Ohta T."/>
            <person name="Okamoto M."/>
            <person name="Ono N."/>
            <person name="Saji S."/>
            <person name="Sakaguchi M."/>
            <person name="Sakai K."/>
            <person name="Shibata M."/>
            <person name="Shimokawa T."/>
            <person name="Song J."/>
            <person name="Takazaki Y."/>
            <person name="Terasawa K."/>
            <person name="Tsugane M."/>
            <person name="Tsuji K."/>
            <person name="Ueda S."/>
            <person name="Waki K."/>
            <person name="Yamagata H."/>
            <person name="Yamamoto M."/>
            <person name="Yamamoto S."/>
            <person name="Yamane H."/>
            <person name="Yoshiki S."/>
            <person name="Yoshihara R."/>
            <person name="Yukawa K."/>
            <person name="Zhong H."/>
            <person name="Yano M."/>
            <person name="Yuan Q."/>
            <person name="Ouyang S."/>
            <person name="Liu J."/>
            <person name="Jones K.M."/>
            <person name="Gansberger K."/>
            <person name="Moffat K."/>
            <person name="Hill J."/>
            <person name="Bera J."/>
            <person name="Fadrosh D."/>
            <person name="Jin S."/>
            <person name="Johri S."/>
            <person name="Kim M."/>
            <person name="Overton L."/>
            <person name="Reardon M."/>
            <person name="Tsitrin T."/>
            <person name="Vuong H."/>
            <person name="Weaver B."/>
            <person name="Ciecko A."/>
            <person name="Tallon L."/>
            <person name="Jackson J."/>
            <person name="Pai G."/>
            <person name="Aken S.V."/>
            <person name="Utterback T."/>
            <person name="Reidmuller S."/>
            <person name="Feldblyum T."/>
            <person name="Hsiao J."/>
            <person name="Zismann V."/>
            <person name="Iobst S."/>
            <person name="de Vazeille A.R."/>
            <person name="Buell C.R."/>
            <person name="Ying K."/>
            <person name="Li Y."/>
            <person name="Lu T."/>
            <person name="Huang Y."/>
            <person name="Zhao Q."/>
            <person name="Feng Q."/>
            <person name="Zhang L."/>
            <person name="Zhu J."/>
            <person name="Weng Q."/>
            <person name="Mu J."/>
            <person name="Lu Y."/>
            <person name="Fan D."/>
            <person name="Liu Y."/>
            <person name="Guan J."/>
            <person name="Zhang Y."/>
            <person name="Yu S."/>
            <person name="Liu X."/>
            <person name="Zhang Y."/>
            <person name="Hong G."/>
            <person name="Han B."/>
            <person name="Choisne N."/>
            <person name="Demange N."/>
            <person name="Orjeda G."/>
            <person name="Samain S."/>
            <person name="Cattolico L."/>
            <person name="Pelletier E."/>
            <person name="Couloux A."/>
            <person name="Segurens B."/>
            <person name="Wincker P."/>
            <person name="D'Hont A."/>
            <person name="Scarpelli C."/>
            <person name="Weissenbach J."/>
            <person name="Salanoubat M."/>
            <person name="Quetier F."/>
            <person name="Yu Y."/>
            <person name="Kim H.R."/>
            <person name="Rambo T."/>
            <person name="Currie J."/>
            <person name="Collura K."/>
            <person name="Luo M."/>
            <person name="Yang T."/>
            <person name="Ammiraju J.S.S."/>
            <person name="Engler F."/>
            <person name="Soderlund C."/>
            <person name="Wing R.A."/>
            <person name="Palmer L.E."/>
            <person name="de la Bastide M."/>
            <person name="Spiegel L."/>
            <person name="Nascimento L."/>
            <person name="Zutavern T."/>
            <person name="O'Shaughnessy A."/>
            <person name="Dike S."/>
            <person name="Dedhia N."/>
            <person name="Preston R."/>
            <person name="Balija V."/>
            <person name="McCombie W.R."/>
            <person name="Chow T."/>
            <person name="Chen H."/>
            <person name="Chung M."/>
            <person name="Chen C."/>
            <person name="Shaw J."/>
            <person name="Wu H."/>
            <person name="Hsiao K."/>
            <person name="Chao Y."/>
            <person name="Chu M."/>
            <person name="Cheng C."/>
            <person name="Hour A."/>
            <person name="Lee P."/>
            <person name="Lin S."/>
            <person name="Lin Y."/>
            <person name="Liou J."/>
            <person name="Liu S."/>
            <person name="Hsing Y."/>
            <person name="Raghuvanshi S."/>
            <person name="Mohanty A."/>
            <person name="Bharti A.K."/>
            <person name="Gaur A."/>
            <person name="Gupta V."/>
            <person name="Kumar D."/>
            <person name="Ravi V."/>
            <person name="Vij S."/>
            <person name="Kapur A."/>
            <person name="Khurana P."/>
            <person name="Khurana P."/>
            <person name="Khurana J.P."/>
            <person name="Tyagi A.K."/>
            <person name="Gaikwad K."/>
            <person name="Singh A."/>
            <person name="Dalal V."/>
            <person name="Srivastava S."/>
            <person name="Dixit A."/>
            <person name="Pal A.K."/>
            <person name="Ghazi I.A."/>
            <person name="Yadav M."/>
            <person name="Pandit A."/>
            <person name="Bhargava A."/>
            <person name="Sureshbabu K."/>
            <person name="Batra K."/>
            <person name="Sharma T.R."/>
            <person name="Mohapatra T."/>
            <person name="Singh N.K."/>
            <person name="Messing J."/>
            <person name="Nelson A.B."/>
            <person name="Fuks G."/>
            <person name="Kavchok S."/>
            <person name="Keizer G."/>
            <person name="Linton E."/>
            <person name="Llaca V."/>
            <person name="Song R."/>
            <person name="Tanyolac B."/>
            <person name="Young S."/>
            <person name="Ho-Il K."/>
            <person name="Hahn J.H."/>
            <person name="Sangsakoo G."/>
            <person name="Vanavichit A."/>
            <person name="de Mattos Luiz.A.T."/>
            <person name="Zimmer P.D."/>
            <person name="Malone G."/>
            <person name="Dellagostin O."/>
            <person name="de Oliveira A.C."/>
            <person name="Bevan M."/>
            <person name="Bancroft I."/>
            <person name="Minx P."/>
            <person name="Cordum H."/>
            <person name="Wilson R."/>
            <person name="Cheng Z."/>
            <person name="Jin W."/>
            <person name="Jiang J."/>
            <person name="Leong S.A."/>
            <person name="Iwama H."/>
            <person name="Gojobori T."/>
            <person name="Itoh T."/>
            <person name="Niimura Y."/>
            <person name="Fujii Y."/>
            <person name="Habara T."/>
            <person name="Sakai H."/>
            <person name="Sato Y."/>
            <person name="Wilson G."/>
            <person name="Kumar K."/>
            <person name="McCouch S."/>
            <person name="Juretic N."/>
            <person name="Hoen D."/>
            <person name="Wright S."/>
            <person name="Bruskiewich R."/>
            <person name="Bureau T."/>
            <person name="Miyao A."/>
            <person name="Hirochika H."/>
            <person name="Nishikawa T."/>
            <person name="Kadowaki K."/>
            <person name="Sugiura M."/>
            <person name="Burr B."/>
            <person name="Sasaki T."/>
        </authorList>
    </citation>
    <scope>NUCLEOTIDE SEQUENCE [LARGE SCALE GENOMIC DNA]</scope>
    <source>
        <strain evidence="2">cv. Nipponbare</strain>
    </source>
</reference>
<name>A0A0P0WKU3_ORYSJ</name>
<proteinExistence type="predicted"/>
<sequence length="144" mass="15531">MESLSSVATIVKIAKEVAVTATSATWTRKNSLQIVAATARGRTLLTRPLPPAIDSEHGDIPVTVSMVTAGVNNELVPRPSYGYGYWRPYAEVGLGTGDSNRESSCGAPSAAAAAYTYPAFHHMFSDENPQRLLHPLILESWEML</sequence>
<keyword evidence="2" id="KW-1185">Reference proteome</keyword>
<accession>A0A0P0WKU3</accession>
<reference evidence="1 2" key="3">
    <citation type="journal article" date="2013" name="Rice">
        <title>Improvement of the Oryza sativa Nipponbare reference genome using next generation sequence and optical map data.</title>
        <authorList>
            <person name="Kawahara Y."/>
            <person name="de la Bastide M."/>
            <person name="Hamilton J.P."/>
            <person name="Kanamori H."/>
            <person name="McCombie W.R."/>
            <person name="Ouyang S."/>
            <person name="Schwartz D.C."/>
            <person name="Tanaka T."/>
            <person name="Wu J."/>
            <person name="Zhou S."/>
            <person name="Childs K.L."/>
            <person name="Davidson R.M."/>
            <person name="Lin H."/>
            <person name="Quesada-Ocampo L."/>
            <person name="Vaillancourt B."/>
            <person name="Sakai H."/>
            <person name="Lee S.S."/>
            <person name="Kim J."/>
            <person name="Numa H."/>
            <person name="Itoh T."/>
            <person name="Buell C.R."/>
            <person name="Matsumoto T."/>
        </authorList>
    </citation>
    <scope>NUCLEOTIDE SEQUENCE [LARGE SCALE GENOMIC DNA]</scope>
    <source>
        <strain evidence="2">cv. Nipponbare</strain>
    </source>
</reference>